<organism evidence="1 2">
    <name type="scientific">Megasphaera paucivorans</name>
    <dbReference type="NCBI Taxonomy" id="349095"/>
    <lineage>
        <taxon>Bacteria</taxon>
        <taxon>Bacillati</taxon>
        <taxon>Bacillota</taxon>
        <taxon>Negativicutes</taxon>
        <taxon>Veillonellales</taxon>
        <taxon>Veillonellaceae</taxon>
        <taxon>Megasphaera</taxon>
    </lineage>
</organism>
<dbReference type="Proteomes" id="UP000199309">
    <property type="component" value="Unassembled WGS sequence"/>
</dbReference>
<protein>
    <recommendedName>
        <fullName evidence="3">Flavoprotein</fullName>
    </recommendedName>
</protein>
<sequence>MVMRIVRQVLQEQQHSARRLYIIFEDSFDVRYDTFLRSLTGDYEICAVVPDHWLGSPLAQRITASCTCCKLIGRTASVNLSAADSLTVYPVASRSGIVKAALGICDTFETRWFQRCLSAGAEVRIVLSGLEPFTGNEPEPYRERILSYYRILLTYDVWIGSWDPREEVPDARFQALPGENHDTLRVPAACVSGRQIITAADAAGYAAGSKVSIPEGTIITALAQERAAEKDIQFVTR</sequence>
<reference evidence="1 2" key="1">
    <citation type="submission" date="2016-10" db="EMBL/GenBank/DDBJ databases">
        <authorList>
            <person name="de Groot N.N."/>
        </authorList>
    </citation>
    <scope>NUCLEOTIDE SEQUENCE [LARGE SCALE GENOMIC DNA]</scope>
    <source>
        <strain evidence="1 2">DSM 16981</strain>
    </source>
</reference>
<accession>A0A1G9SJL0</accession>
<evidence type="ECO:0008006" key="3">
    <source>
        <dbReference type="Google" id="ProtNLM"/>
    </source>
</evidence>
<dbReference type="EMBL" id="FNHQ01000005">
    <property type="protein sequence ID" value="SDM35480.1"/>
    <property type="molecule type" value="Genomic_DNA"/>
</dbReference>
<name>A0A1G9SJL0_9FIRM</name>
<evidence type="ECO:0000313" key="2">
    <source>
        <dbReference type="Proteomes" id="UP000199309"/>
    </source>
</evidence>
<evidence type="ECO:0000313" key="1">
    <source>
        <dbReference type="EMBL" id="SDM35480.1"/>
    </source>
</evidence>
<proteinExistence type="predicted"/>
<dbReference type="STRING" id="349095.SAMN05660299_00743"/>
<gene>
    <name evidence="1" type="ORF">SAMN05660299_00743</name>
</gene>
<keyword evidence="2" id="KW-1185">Reference proteome</keyword>
<dbReference type="AlphaFoldDB" id="A0A1G9SJL0"/>